<protein>
    <submittedName>
        <fullName evidence="3">DUF6126 family protein</fullName>
    </submittedName>
</protein>
<dbReference type="InterPro" id="IPR046129">
    <property type="entry name" value="DUF6126"/>
</dbReference>
<keyword evidence="2" id="KW-1133">Transmembrane helix</keyword>
<sequence>MTTDDTQQRAAATARDRRRGAEDKNAYNNVGIRVLIYVLVGHLFAGFIWLLFYLGAHAK</sequence>
<keyword evidence="2" id="KW-0812">Transmembrane</keyword>
<comment type="caution">
    <text evidence="3">The sequence shown here is derived from an EMBL/GenBank/DDBJ whole genome shotgun (WGS) entry which is preliminary data.</text>
</comment>
<dbReference type="Pfam" id="PF19621">
    <property type="entry name" value="DUF6126"/>
    <property type="match status" value="1"/>
</dbReference>
<feature type="compositionally biased region" description="Low complexity" evidence="1">
    <location>
        <begin position="1"/>
        <end position="13"/>
    </location>
</feature>
<dbReference type="EMBL" id="JBHSPB010000008">
    <property type="protein sequence ID" value="MFC5721664.1"/>
    <property type="molecule type" value="Genomic_DNA"/>
</dbReference>
<gene>
    <name evidence="3" type="ORF">ACFP1Z_15945</name>
</gene>
<accession>A0ABW0YYI7</accession>
<organism evidence="3 4">
    <name type="scientific">Streptomyces gamaensis</name>
    <dbReference type="NCBI Taxonomy" id="1763542"/>
    <lineage>
        <taxon>Bacteria</taxon>
        <taxon>Bacillati</taxon>
        <taxon>Actinomycetota</taxon>
        <taxon>Actinomycetes</taxon>
        <taxon>Kitasatosporales</taxon>
        <taxon>Streptomycetaceae</taxon>
        <taxon>Streptomyces</taxon>
    </lineage>
</organism>
<evidence type="ECO:0000313" key="4">
    <source>
        <dbReference type="Proteomes" id="UP001596083"/>
    </source>
</evidence>
<evidence type="ECO:0000313" key="3">
    <source>
        <dbReference type="EMBL" id="MFC5721664.1"/>
    </source>
</evidence>
<keyword evidence="4" id="KW-1185">Reference proteome</keyword>
<reference evidence="4" key="1">
    <citation type="journal article" date="2019" name="Int. J. Syst. Evol. Microbiol.">
        <title>The Global Catalogue of Microorganisms (GCM) 10K type strain sequencing project: providing services to taxonomists for standard genome sequencing and annotation.</title>
        <authorList>
            <consortium name="The Broad Institute Genomics Platform"/>
            <consortium name="The Broad Institute Genome Sequencing Center for Infectious Disease"/>
            <person name="Wu L."/>
            <person name="Ma J."/>
        </authorList>
    </citation>
    <scope>NUCLEOTIDE SEQUENCE [LARGE SCALE GENOMIC DNA]</scope>
    <source>
        <strain evidence="4">CGMCC 4.7304</strain>
    </source>
</reference>
<dbReference type="Proteomes" id="UP001596083">
    <property type="component" value="Unassembled WGS sequence"/>
</dbReference>
<proteinExistence type="predicted"/>
<dbReference type="RefSeq" id="WP_390316974.1">
    <property type="nucleotide sequence ID" value="NZ_JBHSPB010000008.1"/>
</dbReference>
<feature type="transmembrane region" description="Helical" evidence="2">
    <location>
        <begin position="34"/>
        <end position="56"/>
    </location>
</feature>
<feature type="region of interest" description="Disordered" evidence="1">
    <location>
        <begin position="1"/>
        <end position="21"/>
    </location>
</feature>
<evidence type="ECO:0000256" key="1">
    <source>
        <dbReference type="SAM" id="MobiDB-lite"/>
    </source>
</evidence>
<name>A0ABW0YYI7_9ACTN</name>
<evidence type="ECO:0000256" key="2">
    <source>
        <dbReference type="SAM" id="Phobius"/>
    </source>
</evidence>
<keyword evidence="2" id="KW-0472">Membrane</keyword>